<dbReference type="Gene3D" id="2.60.120.10">
    <property type="entry name" value="Jelly Rolls"/>
    <property type="match status" value="1"/>
</dbReference>
<sequence>MKTSWEKLANIDDNIEQQLELVQSASSASNPTIPLVRVIPFRRMRSSTIPGTVAESLESSLDSYRRQNNQTISNASSPVHISAEFTRSRNPVFCSDPSILLKVDKDLLPEISTRGLKHHHLPIIQERKLSNFSASDGFLQPNRNFMSASSTPHLQSVASSSFSTKIFATHHSESFAADRTSTVKECSGPSHRLRDKFAAVLSLGADVLPEHKLQPTRINHCTILHYSPFKAVWDWIILLLVIYTAVFTPYVAAFLLREESVSRRQHKYHDPLEVVDLIVDIMFIVDIIINFRTTYINDNDEVVSHPGKIAIHYFKGWFIIDVVAAVPFDLLLFNANSDETTTLIGLLKTARLLRLVRVCRKLDRYSEYGAAVLLLLMATFALIAHWLACIWYAIGSAELPYVDNNITWLHHLANHLQTPYNGSTGGPSLRSRYVTALYFTLSTITSIGFGNVSATTDSEKIFTIVMMILGSLMYASVFGNVSAIIQRLYSGTARYHIEMNRLREFIRFHQVPNPLRQRLEEFFQHAWTYTNGIDMNMVLKQFPECLQADICLHLNRLLLNNCPAFQAASPGCLRALSMRFRTTHAPPGDTLVYKGDVLTALYFIARGSVEILKDDVVVSILGKEDIFGENPLLHSTVGKSSSYVRALTYCDLHKIFRDDLLCVLDMYPEFAEPFCQNLVVSYDLRDEESSTALLTTLYNPHSYMFKPGPFGNGEAAGYESDGRVYLRRRRPCYQNLISQDQNNATCDRELDDVSLPESRMCSLTKQKKLPENVLEFSSEEINANRENSFPMKQMNPVVKSVKTLTETTPLLRQISGRTSITEQQQSVQNLLYRDHQASSPCASVSPRKLLATAEDVVDVDGSQTFHFHKSSSLTDTFKTPNLICTNKEEIIENRLDEIEKHLVRIENKLNSDIKQILNLLKKHEHVQSKPNSCAIPAGNQFRPNFSMSEQNLSSPKSANCRKLTIGEQGCLCNERPRNVEMSSDQELQQRMDLHIHQQPSSSSSASGFGIDKDIAKPIYSRTFDANLEEIHNLNASIVEHPRCFTSGRSSIPLWQATTNTTNDIRQSRTRSLLRPQSSKRTSAER</sequence>
<evidence type="ECO:0000256" key="14">
    <source>
        <dbReference type="SAM" id="MobiDB-lite"/>
    </source>
</evidence>
<evidence type="ECO:0000256" key="15">
    <source>
        <dbReference type="SAM" id="Phobius"/>
    </source>
</evidence>
<dbReference type="AlphaFoldDB" id="A0A0V0ZEG8"/>
<dbReference type="InterPro" id="IPR014710">
    <property type="entry name" value="RmlC-like_jellyroll"/>
</dbReference>
<dbReference type="InterPro" id="IPR000595">
    <property type="entry name" value="cNMP-bd_dom"/>
</dbReference>
<feature type="coiled-coil region" evidence="13">
    <location>
        <begin position="888"/>
        <end position="915"/>
    </location>
</feature>
<keyword evidence="11 15" id="KW-0472">Membrane</keyword>
<dbReference type="GO" id="GO:0005242">
    <property type="term" value="F:inward rectifier potassium channel activity"/>
    <property type="evidence" value="ECO:0007669"/>
    <property type="project" value="TreeGrafter"/>
</dbReference>
<dbReference type="Gene3D" id="1.10.1200.260">
    <property type="match status" value="1"/>
</dbReference>
<protein>
    <submittedName>
        <fullName evidence="17">Potassium voltage-gated channel subfamily H member 7</fullName>
    </submittedName>
</protein>
<dbReference type="PRINTS" id="PR01463">
    <property type="entry name" value="EAGCHANLFMLY"/>
</dbReference>
<dbReference type="InterPro" id="IPR003938">
    <property type="entry name" value="K_chnl_volt-dep_EAG/ELK/ERG"/>
</dbReference>
<keyword evidence="9 15" id="KW-1133">Transmembrane helix</keyword>
<evidence type="ECO:0000256" key="4">
    <source>
        <dbReference type="ARBA" id="ARBA00022538"/>
    </source>
</evidence>
<keyword evidence="10" id="KW-0406">Ion transport</keyword>
<dbReference type="GO" id="GO:0034702">
    <property type="term" value="C:monoatomic ion channel complex"/>
    <property type="evidence" value="ECO:0007669"/>
    <property type="project" value="UniProtKB-KW"/>
</dbReference>
<feature type="transmembrane region" description="Helical" evidence="15">
    <location>
        <begin position="433"/>
        <end position="454"/>
    </location>
</feature>
<proteinExistence type="predicted"/>
<evidence type="ECO:0000256" key="6">
    <source>
        <dbReference type="ARBA" id="ARBA00022826"/>
    </source>
</evidence>
<keyword evidence="13" id="KW-0175">Coiled coil</keyword>
<keyword evidence="7" id="KW-0851">Voltage-gated channel</keyword>
<evidence type="ECO:0000313" key="18">
    <source>
        <dbReference type="Proteomes" id="UP000054783"/>
    </source>
</evidence>
<keyword evidence="12" id="KW-0407">Ion channel</keyword>
<dbReference type="PRINTS" id="PR01470">
    <property type="entry name" value="ERGCHANNEL"/>
</dbReference>
<organism evidence="17 18">
    <name type="scientific">Trichinella patagoniensis</name>
    <dbReference type="NCBI Taxonomy" id="990121"/>
    <lineage>
        <taxon>Eukaryota</taxon>
        <taxon>Metazoa</taxon>
        <taxon>Ecdysozoa</taxon>
        <taxon>Nematoda</taxon>
        <taxon>Enoplea</taxon>
        <taxon>Dorylaimia</taxon>
        <taxon>Trichinellida</taxon>
        <taxon>Trichinellidae</taxon>
        <taxon>Trichinella</taxon>
    </lineage>
</organism>
<comment type="caution">
    <text evidence="17">The sequence shown here is derived from an EMBL/GenBank/DDBJ whole genome shotgun (WGS) entry which is preliminary data.</text>
</comment>
<keyword evidence="8" id="KW-0630">Potassium</keyword>
<evidence type="ECO:0000256" key="8">
    <source>
        <dbReference type="ARBA" id="ARBA00022958"/>
    </source>
</evidence>
<keyword evidence="18" id="KW-1185">Reference proteome</keyword>
<evidence type="ECO:0000256" key="9">
    <source>
        <dbReference type="ARBA" id="ARBA00022989"/>
    </source>
</evidence>
<name>A0A0V0ZEG8_9BILA</name>
<evidence type="ECO:0000256" key="2">
    <source>
        <dbReference type="ARBA" id="ARBA00022448"/>
    </source>
</evidence>
<feature type="transmembrane region" description="Helical" evidence="15">
    <location>
        <begin position="370"/>
        <end position="394"/>
    </location>
</feature>
<dbReference type="Gene3D" id="1.10.287.70">
    <property type="match status" value="1"/>
</dbReference>
<keyword evidence="4" id="KW-0633">Potassium transport</keyword>
<feature type="transmembrane region" description="Helical" evidence="15">
    <location>
        <begin position="316"/>
        <end position="333"/>
    </location>
</feature>
<feature type="transmembrane region" description="Helical" evidence="15">
    <location>
        <begin position="232"/>
        <end position="256"/>
    </location>
</feature>
<dbReference type="Pfam" id="PF00027">
    <property type="entry name" value="cNMP_binding"/>
    <property type="match status" value="1"/>
</dbReference>
<keyword evidence="2" id="KW-0813">Transport</keyword>
<evidence type="ECO:0000259" key="16">
    <source>
        <dbReference type="PROSITE" id="PS50042"/>
    </source>
</evidence>
<dbReference type="FunFam" id="1.10.287.70:FF:000020">
    <property type="entry name" value="Potassium channel, voltage-gated eag-related subfamily H, member 7"/>
    <property type="match status" value="1"/>
</dbReference>
<dbReference type="SUPFAM" id="SSF51206">
    <property type="entry name" value="cAMP-binding domain-like"/>
    <property type="match status" value="1"/>
</dbReference>
<feature type="compositionally biased region" description="Polar residues" evidence="14">
    <location>
        <begin position="1074"/>
        <end position="1085"/>
    </location>
</feature>
<dbReference type="STRING" id="990121.A0A0V0ZEG8"/>
<evidence type="ECO:0000256" key="3">
    <source>
        <dbReference type="ARBA" id="ARBA00022475"/>
    </source>
</evidence>
<dbReference type="PROSITE" id="PS50042">
    <property type="entry name" value="CNMP_BINDING_3"/>
    <property type="match status" value="1"/>
</dbReference>
<feature type="domain" description="Cyclic nucleotide-binding" evidence="16">
    <location>
        <begin position="564"/>
        <end position="664"/>
    </location>
</feature>
<dbReference type="FunFam" id="2.60.120.10:FF:000107">
    <property type="entry name" value="Potassium voltage-gated channel unc-103"/>
    <property type="match status" value="1"/>
</dbReference>
<feature type="transmembrane region" description="Helical" evidence="15">
    <location>
        <begin position="277"/>
        <end position="296"/>
    </location>
</feature>
<gene>
    <name evidence="17" type="primary">Kcnh7</name>
    <name evidence="17" type="ORF">T12_16102</name>
</gene>
<dbReference type="FunFam" id="1.10.1200.260:FF:000001">
    <property type="entry name" value="Potassium voltage-gated channel subfamily H member 7"/>
    <property type="match status" value="1"/>
</dbReference>
<dbReference type="CDD" id="cd00038">
    <property type="entry name" value="CAP_ED"/>
    <property type="match status" value="1"/>
</dbReference>
<comment type="subcellular location">
    <subcellularLocation>
        <location evidence="1">Cell membrane</location>
        <topology evidence="1">Multi-pass membrane protein</topology>
    </subcellularLocation>
</comment>
<evidence type="ECO:0000256" key="11">
    <source>
        <dbReference type="ARBA" id="ARBA00023136"/>
    </source>
</evidence>
<evidence type="ECO:0000256" key="1">
    <source>
        <dbReference type="ARBA" id="ARBA00004651"/>
    </source>
</evidence>
<evidence type="ECO:0000256" key="12">
    <source>
        <dbReference type="ARBA" id="ARBA00023303"/>
    </source>
</evidence>
<evidence type="ECO:0000256" key="7">
    <source>
        <dbReference type="ARBA" id="ARBA00022882"/>
    </source>
</evidence>
<dbReference type="PANTHER" id="PTHR10217">
    <property type="entry name" value="VOLTAGE AND LIGAND GATED POTASSIUM CHANNEL"/>
    <property type="match status" value="1"/>
</dbReference>
<feature type="transmembrane region" description="Helical" evidence="15">
    <location>
        <begin position="461"/>
        <end position="485"/>
    </location>
</feature>
<keyword evidence="6" id="KW-0631">Potassium channel</keyword>
<reference evidence="17 18" key="1">
    <citation type="submission" date="2015-01" db="EMBL/GenBank/DDBJ databases">
        <title>Evolution of Trichinella species and genotypes.</title>
        <authorList>
            <person name="Korhonen P.K."/>
            <person name="Edoardo P."/>
            <person name="Giuseppe L.R."/>
            <person name="Gasser R.B."/>
        </authorList>
    </citation>
    <scope>NUCLEOTIDE SEQUENCE [LARGE SCALE GENOMIC DNA]</scope>
    <source>
        <strain evidence="17">ISS2496</strain>
    </source>
</reference>
<dbReference type="SUPFAM" id="SSF81324">
    <property type="entry name" value="Voltage-gated potassium channels"/>
    <property type="match status" value="1"/>
</dbReference>
<dbReference type="SMART" id="SM00100">
    <property type="entry name" value="cNMP"/>
    <property type="match status" value="1"/>
</dbReference>
<dbReference type="OrthoDB" id="432483at2759"/>
<dbReference type="GO" id="GO:0042391">
    <property type="term" value="P:regulation of membrane potential"/>
    <property type="evidence" value="ECO:0007669"/>
    <property type="project" value="TreeGrafter"/>
</dbReference>
<dbReference type="PANTHER" id="PTHR10217:SF548">
    <property type="entry name" value="GH12235P"/>
    <property type="match status" value="1"/>
</dbReference>
<dbReference type="Proteomes" id="UP000054783">
    <property type="component" value="Unassembled WGS sequence"/>
</dbReference>
<evidence type="ECO:0000256" key="10">
    <source>
        <dbReference type="ARBA" id="ARBA00023065"/>
    </source>
</evidence>
<dbReference type="InterPro" id="IPR003967">
    <property type="entry name" value="K_chnl_volt-dep_ERG"/>
</dbReference>
<keyword evidence="3" id="KW-1003">Cell membrane</keyword>
<dbReference type="EMBL" id="JYDQ01000215">
    <property type="protein sequence ID" value="KRY10861.1"/>
    <property type="molecule type" value="Genomic_DNA"/>
</dbReference>
<evidence type="ECO:0000313" key="17">
    <source>
        <dbReference type="EMBL" id="KRY10861.1"/>
    </source>
</evidence>
<evidence type="ECO:0000256" key="13">
    <source>
        <dbReference type="SAM" id="Coils"/>
    </source>
</evidence>
<dbReference type="InterPro" id="IPR005821">
    <property type="entry name" value="Ion_trans_dom"/>
</dbReference>
<dbReference type="Pfam" id="PF00520">
    <property type="entry name" value="Ion_trans"/>
    <property type="match status" value="1"/>
</dbReference>
<dbReference type="GO" id="GO:0005886">
    <property type="term" value="C:plasma membrane"/>
    <property type="evidence" value="ECO:0007669"/>
    <property type="project" value="UniProtKB-SubCell"/>
</dbReference>
<accession>A0A0V0ZEG8</accession>
<dbReference type="InterPro" id="IPR018490">
    <property type="entry name" value="cNMP-bd_dom_sf"/>
</dbReference>
<keyword evidence="5 15" id="KW-0812">Transmembrane</keyword>
<dbReference type="InterPro" id="IPR050818">
    <property type="entry name" value="KCNH_animal-type"/>
</dbReference>
<evidence type="ECO:0000256" key="5">
    <source>
        <dbReference type="ARBA" id="ARBA00022692"/>
    </source>
</evidence>
<feature type="region of interest" description="Disordered" evidence="14">
    <location>
        <begin position="1059"/>
        <end position="1085"/>
    </location>
</feature>